<gene>
    <name evidence="1" type="ORF">G6M46_23540</name>
</gene>
<evidence type="ECO:0000313" key="1">
    <source>
        <dbReference type="EMBL" id="NTC31107.1"/>
    </source>
</evidence>
<evidence type="ECO:0000313" key="2">
    <source>
        <dbReference type="Proteomes" id="UP000702952"/>
    </source>
</evidence>
<comment type="caution">
    <text evidence="1">The sequence shown here is derived from an EMBL/GenBank/DDBJ whole genome shotgun (WGS) entry which is preliminary data.</text>
</comment>
<proteinExistence type="predicted"/>
<sequence length="125" mass="14462">MNRQDVLKDELRRTYEKYVEGFKANDVKLIDEIVRYPIAYLKDGVVEMMDSYPIDPAKLKAAKGWDHSTDWHFDIPAINDHHAHAVASAVRRRVDGSVIERVHGFYAFTKIDGSWKMYAFSEVTS</sequence>
<dbReference type="RefSeq" id="WP_111793697.1">
    <property type="nucleotide sequence ID" value="NZ_JAAMAW010000025.1"/>
</dbReference>
<dbReference type="Proteomes" id="UP000702952">
    <property type="component" value="Unassembled WGS sequence"/>
</dbReference>
<dbReference type="AlphaFoldDB" id="A0AA44JBR3"/>
<name>A0AA44JBR3_AGRTU</name>
<accession>A0AA44JBR3</accession>
<protein>
    <submittedName>
        <fullName evidence="1">Uncharacterized protein</fullName>
    </submittedName>
</protein>
<dbReference type="EMBL" id="JAAMAY010000036">
    <property type="protein sequence ID" value="NTC31107.1"/>
    <property type="molecule type" value="Genomic_DNA"/>
</dbReference>
<organism evidence="1 2">
    <name type="scientific">Agrobacterium tumefaciens</name>
    <dbReference type="NCBI Taxonomy" id="358"/>
    <lineage>
        <taxon>Bacteria</taxon>
        <taxon>Pseudomonadati</taxon>
        <taxon>Pseudomonadota</taxon>
        <taxon>Alphaproteobacteria</taxon>
        <taxon>Hyphomicrobiales</taxon>
        <taxon>Rhizobiaceae</taxon>
        <taxon>Rhizobium/Agrobacterium group</taxon>
        <taxon>Agrobacterium</taxon>
        <taxon>Agrobacterium tumefaciens complex</taxon>
    </lineage>
</organism>
<reference evidence="1" key="1">
    <citation type="journal article" date="2020" name="Science">
        <title>Unexpected conservation and global transmission of agrobacterial virulence plasmids.</title>
        <authorList>
            <person name="Weisberg A.J."/>
            <person name="Davis E.W. 2nd"/>
            <person name="Tabima J."/>
            <person name="Belcher M.S."/>
            <person name="Miller M."/>
            <person name="Kuo C.H."/>
            <person name="Loper J.E."/>
            <person name="Grunwald N.J."/>
            <person name="Putnam M.L."/>
            <person name="Chang J.H."/>
        </authorList>
    </citation>
    <scope>NUCLEOTIDE SEQUENCE</scope>
    <source>
        <strain evidence="1">17-1853-1a</strain>
    </source>
</reference>